<dbReference type="Proteomes" id="UP001484097">
    <property type="component" value="Unassembled WGS sequence"/>
</dbReference>
<comment type="caution">
    <text evidence="1">The sequence shown here is derived from an EMBL/GenBank/DDBJ whole genome shotgun (WGS) entry which is preliminary data.</text>
</comment>
<evidence type="ECO:0000313" key="1">
    <source>
        <dbReference type="EMBL" id="MEO9248048.1"/>
    </source>
</evidence>
<organism evidence="1 2">
    <name type="scientific">Citricoccus nitrophenolicus</name>
    <dbReference type="NCBI Taxonomy" id="863575"/>
    <lineage>
        <taxon>Bacteria</taxon>
        <taxon>Bacillati</taxon>
        <taxon>Actinomycetota</taxon>
        <taxon>Actinomycetes</taxon>
        <taxon>Micrococcales</taxon>
        <taxon>Micrococcaceae</taxon>
        <taxon>Citricoccus</taxon>
    </lineage>
</organism>
<dbReference type="EMBL" id="JBDXMX010000004">
    <property type="protein sequence ID" value="MEO9248048.1"/>
    <property type="molecule type" value="Genomic_DNA"/>
</dbReference>
<sequence>MRTSTTRFLPGLGLGALIGIAGTVAASYVLQVGIFGDGTEDRDTQIIESVTEIQEVALLELGIQGMYEHEDSGADIRFFDQAALQIPWTDRTTVIPYSFQAKLGIDGEDVTIESTGEDSFAITIPEFTFIGHDAVQFASAQEDGGAFRWVTPKADELHLANEILSDENKDEYVAQHEGDLQEQAESFYSQVVAGIDPDIDVTFSFQD</sequence>
<gene>
    <name evidence="1" type="ORF">ABDK96_10170</name>
</gene>
<name>A0ABV0IJ69_9MICC</name>
<proteinExistence type="predicted"/>
<evidence type="ECO:0000313" key="2">
    <source>
        <dbReference type="Proteomes" id="UP001484097"/>
    </source>
</evidence>
<dbReference type="RefSeq" id="WP_347920670.1">
    <property type="nucleotide sequence ID" value="NZ_JBDXMX010000004.1"/>
</dbReference>
<keyword evidence="2" id="KW-1185">Reference proteome</keyword>
<protein>
    <submittedName>
        <fullName evidence="1">DUF4230 domain-containing protein</fullName>
    </submittedName>
</protein>
<accession>A0ABV0IJ69</accession>
<reference evidence="1 2" key="1">
    <citation type="submission" date="2024-05" db="EMBL/GenBank/DDBJ databases">
        <authorList>
            <person name="Yi C."/>
        </authorList>
    </citation>
    <scope>NUCLEOTIDE SEQUENCE [LARGE SCALE GENOMIC DNA]</scope>
    <source>
        <strain evidence="1 2">XS13</strain>
    </source>
</reference>